<feature type="region of interest" description="Disordered" evidence="1">
    <location>
        <begin position="95"/>
        <end position="171"/>
    </location>
</feature>
<keyword evidence="2" id="KW-0732">Signal</keyword>
<proteinExistence type="predicted"/>
<dbReference type="EMBL" id="NSJZ01000002">
    <property type="protein sequence ID" value="PAU98231.1"/>
    <property type="molecule type" value="Genomic_DNA"/>
</dbReference>
<evidence type="ECO:0000256" key="1">
    <source>
        <dbReference type="SAM" id="MobiDB-lite"/>
    </source>
</evidence>
<evidence type="ECO:0000313" key="4">
    <source>
        <dbReference type="Proteomes" id="UP000218023"/>
    </source>
</evidence>
<reference evidence="3 4" key="1">
    <citation type="submission" date="2017-09" db="EMBL/GenBank/DDBJ databases">
        <title>Paracoccus alkalisoli sp. nov., isolated from saline alkaline soil.</title>
        <authorList>
            <person name="Dong X."/>
            <person name="Zhang G."/>
        </authorList>
    </citation>
    <scope>NUCLEOTIDE SEQUENCE [LARGE SCALE GENOMIC DNA]</scope>
    <source>
        <strain evidence="3 4">WN007</strain>
    </source>
</reference>
<name>A0A2A2GL56_9RHOB</name>
<protein>
    <submittedName>
        <fullName evidence="3">Uncharacterized protein</fullName>
    </submittedName>
</protein>
<evidence type="ECO:0000313" key="3">
    <source>
        <dbReference type="EMBL" id="PAU98231.1"/>
    </source>
</evidence>
<feature type="compositionally biased region" description="Low complexity" evidence="1">
    <location>
        <begin position="105"/>
        <end position="121"/>
    </location>
</feature>
<dbReference type="AlphaFoldDB" id="A0A2A2GL56"/>
<organism evidence="3 4">
    <name type="scientific">Paracoccus salipaludis</name>
    <dbReference type="NCBI Taxonomy" id="2032623"/>
    <lineage>
        <taxon>Bacteria</taxon>
        <taxon>Pseudomonadati</taxon>
        <taxon>Pseudomonadota</taxon>
        <taxon>Alphaproteobacteria</taxon>
        <taxon>Rhodobacterales</taxon>
        <taxon>Paracoccaceae</taxon>
        <taxon>Paracoccus</taxon>
    </lineage>
</organism>
<sequence length="171" mass="17175">MPMRAALPRLCLAVLALLPAACGSDESYPRLLPLSELNTPPAIPAHAADAAADPEAVGEALRARRAETAARAAAAQGTVADPTALGARAGALRERAEALARRDPAQGGAVSVSAPASASQATPETDPETAARAQALRERARRMLEDGAAPADLPPCPPGTADPAAAGCLPR</sequence>
<keyword evidence="4" id="KW-1185">Reference proteome</keyword>
<feature type="signal peptide" evidence="2">
    <location>
        <begin position="1"/>
        <end position="23"/>
    </location>
</feature>
<dbReference type="RefSeq" id="WP_095638915.1">
    <property type="nucleotide sequence ID" value="NZ_NSJZ01000002.1"/>
</dbReference>
<feature type="compositionally biased region" description="Basic and acidic residues" evidence="1">
    <location>
        <begin position="135"/>
        <end position="145"/>
    </location>
</feature>
<accession>A0A2A2GL56</accession>
<feature type="chain" id="PRO_5012426183" evidence="2">
    <location>
        <begin position="24"/>
        <end position="171"/>
    </location>
</feature>
<comment type="caution">
    <text evidence="3">The sequence shown here is derived from an EMBL/GenBank/DDBJ whole genome shotgun (WGS) entry which is preliminary data.</text>
</comment>
<feature type="compositionally biased region" description="Basic and acidic residues" evidence="1">
    <location>
        <begin position="95"/>
        <end position="104"/>
    </location>
</feature>
<dbReference type="Proteomes" id="UP000218023">
    <property type="component" value="Unassembled WGS sequence"/>
</dbReference>
<evidence type="ECO:0000256" key="2">
    <source>
        <dbReference type="SAM" id="SignalP"/>
    </source>
</evidence>
<gene>
    <name evidence="3" type="ORF">CK240_03315</name>
</gene>